<reference evidence="1" key="2">
    <citation type="submission" date="2021-01" db="EMBL/GenBank/DDBJ databases">
        <authorList>
            <person name="Schikora-Tamarit M.A."/>
        </authorList>
    </citation>
    <scope>NUCLEOTIDE SEQUENCE</scope>
    <source>
        <strain evidence="1">CBS2887</strain>
    </source>
</reference>
<dbReference type="AlphaFoldDB" id="A0A9P8TNK0"/>
<sequence length="150" mass="16485">MCCDGLDQSVDRGSHVLGQQGVQSDWSIVDVTNSHRQDVEEVGYGVLAGCFAVFVDSFCTDKGNVQLDRLIDPTKQLVIDLEPFELDTGSLVEFRVVQSDFDTSGGDVAQLLKSRIDQRNTQTFELENNLCGDLRVLIDGLELVVAVLYG</sequence>
<keyword evidence="2" id="KW-1185">Reference proteome</keyword>
<comment type="caution">
    <text evidence="1">The sequence shown here is derived from an EMBL/GenBank/DDBJ whole genome shotgun (WGS) entry which is preliminary data.</text>
</comment>
<dbReference type="EMBL" id="JAEUBG010002005">
    <property type="protein sequence ID" value="KAH3685441.1"/>
    <property type="molecule type" value="Genomic_DNA"/>
</dbReference>
<accession>A0A9P8TNK0</accession>
<evidence type="ECO:0000313" key="2">
    <source>
        <dbReference type="Proteomes" id="UP000774326"/>
    </source>
</evidence>
<organism evidence="1 2">
    <name type="scientific">Wickerhamomyces pijperi</name>
    <name type="common">Yeast</name>
    <name type="synonym">Pichia pijperi</name>
    <dbReference type="NCBI Taxonomy" id="599730"/>
    <lineage>
        <taxon>Eukaryota</taxon>
        <taxon>Fungi</taxon>
        <taxon>Dikarya</taxon>
        <taxon>Ascomycota</taxon>
        <taxon>Saccharomycotina</taxon>
        <taxon>Saccharomycetes</taxon>
        <taxon>Phaffomycetales</taxon>
        <taxon>Wickerhamomycetaceae</taxon>
        <taxon>Wickerhamomyces</taxon>
    </lineage>
</organism>
<name>A0A9P8TNK0_WICPI</name>
<evidence type="ECO:0000313" key="1">
    <source>
        <dbReference type="EMBL" id="KAH3685441.1"/>
    </source>
</evidence>
<dbReference type="Proteomes" id="UP000774326">
    <property type="component" value="Unassembled WGS sequence"/>
</dbReference>
<proteinExistence type="predicted"/>
<protein>
    <submittedName>
        <fullName evidence="1">Uncharacterized protein</fullName>
    </submittedName>
</protein>
<gene>
    <name evidence="1" type="ORF">WICPIJ_003599</name>
</gene>
<reference evidence="1" key="1">
    <citation type="journal article" date="2021" name="Open Biol.">
        <title>Shared evolutionary footprints suggest mitochondrial oxidative damage underlies multiple complex I losses in fungi.</title>
        <authorList>
            <person name="Schikora-Tamarit M.A."/>
            <person name="Marcet-Houben M."/>
            <person name="Nosek J."/>
            <person name="Gabaldon T."/>
        </authorList>
    </citation>
    <scope>NUCLEOTIDE SEQUENCE</scope>
    <source>
        <strain evidence="1">CBS2887</strain>
    </source>
</reference>